<dbReference type="AlphaFoldDB" id="A0A0D0KJR9"/>
<protein>
    <submittedName>
        <fullName evidence="1">Uncharacterized protein</fullName>
    </submittedName>
</protein>
<comment type="caution">
    <text evidence="1">The sequence shown here is derived from an EMBL/GenBank/DDBJ whole genome shotgun (WGS) entry which is preliminary data.</text>
</comment>
<gene>
    <name evidence="1" type="ORF">RU07_18450</name>
</gene>
<sequence>MNPSGQSVVIDLYDIVASRDARTEVGWSCAQRTGSNDRHLAGIVTQPVLLFEAVRPMAMTVKPDCDAGVDQQLNETGVEEVFVTDAPGYIVMPTRPKAPTCA</sequence>
<accession>A0A0D0KJR9</accession>
<organism evidence="1 2">
    <name type="scientific">Agrobacterium tumefaciens</name>
    <dbReference type="NCBI Taxonomy" id="358"/>
    <lineage>
        <taxon>Bacteria</taxon>
        <taxon>Pseudomonadati</taxon>
        <taxon>Pseudomonadota</taxon>
        <taxon>Alphaproteobacteria</taxon>
        <taxon>Hyphomicrobiales</taxon>
        <taxon>Rhizobiaceae</taxon>
        <taxon>Rhizobium/Agrobacterium group</taxon>
        <taxon>Agrobacterium</taxon>
        <taxon>Agrobacterium tumefaciens complex</taxon>
    </lineage>
</organism>
<evidence type="ECO:0000313" key="2">
    <source>
        <dbReference type="Proteomes" id="UP000035017"/>
    </source>
</evidence>
<evidence type="ECO:0000313" key="1">
    <source>
        <dbReference type="EMBL" id="KIP99602.1"/>
    </source>
</evidence>
<reference evidence="1 2" key="1">
    <citation type="submission" date="2014-12" db="EMBL/GenBank/DDBJ databases">
        <title>16Stimator: statistical estimation of ribosomal gene copy numbers from draft genome assemblies.</title>
        <authorList>
            <person name="Perisin M.A."/>
            <person name="Vetter M."/>
            <person name="Gilbert J.A."/>
            <person name="Bergelson J."/>
        </authorList>
    </citation>
    <scope>NUCLEOTIDE SEQUENCE [LARGE SCALE GENOMIC DNA]</scope>
    <source>
        <strain evidence="1 2">MEJ076</strain>
    </source>
</reference>
<dbReference type="Proteomes" id="UP000035017">
    <property type="component" value="Unassembled WGS sequence"/>
</dbReference>
<proteinExistence type="predicted"/>
<dbReference type="EMBL" id="JXQV01000026">
    <property type="protein sequence ID" value="KIP99602.1"/>
    <property type="molecule type" value="Genomic_DNA"/>
</dbReference>
<name>A0A0D0KJR9_AGRTU</name>